<reference evidence="3 4" key="1">
    <citation type="journal article" date="2015" name="Stand. Genomic Sci.">
        <title>Genomic Encyclopedia of Bacterial and Archaeal Type Strains, Phase III: the genomes of soil and plant-associated and newly described type strains.</title>
        <authorList>
            <person name="Whitman W.B."/>
            <person name="Woyke T."/>
            <person name="Klenk H.P."/>
            <person name="Zhou Y."/>
            <person name="Lilburn T.G."/>
            <person name="Beck B.J."/>
            <person name="De Vos P."/>
            <person name="Vandamme P."/>
            <person name="Eisen J.A."/>
            <person name="Garrity G."/>
            <person name="Hugenholtz P."/>
            <person name="Kyrpides N.C."/>
        </authorList>
    </citation>
    <scope>NUCLEOTIDE SEQUENCE [LARGE SCALE GENOMIC DNA]</scope>
    <source>
        <strain evidence="3 4">VKM Ac-2572</strain>
    </source>
</reference>
<evidence type="ECO:0000313" key="3">
    <source>
        <dbReference type="EMBL" id="TCO16526.1"/>
    </source>
</evidence>
<dbReference type="InterPro" id="IPR005545">
    <property type="entry name" value="YCII"/>
</dbReference>
<dbReference type="EMBL" id="SLWN01000020">
    <property type="protein sequence ID" value="TCO16526.1"/>
    <property type="molecule type" value="Genomic_DNA"/>
</dbReference>
<dbReference type="PANTHER" id="PTHR35174">
    <property type="entry name" value="BLL7171 PROTEIN-RELATED"/>
    <property type="match status" value="1"/>
</dbReference>
<dbReference type="Proteomes" id="UP000294508">
    <property type="component" value="Unassembled WGS sequence"/>
</dbReference>
<dbReference type="RefSeq" id="WP_132215286.1">
    <property type="nucleotide sequence ID" value="NZ_SLWN01000020.1"/>
</dbReference>
<gene>
    <name evidence="3" type="ORF">EV652_12019</name>
</gene>
<dbReference type="InterPro" id="IPR011008">
    <property type="entry name" value="Dimeric_a/b-barrel"/>
</dbReference>
<accession>A0A4R2GZ20</accession>
<feature type="domain" description="YCII-related" evidence="2">
    <location>
        <begin position="1"/>
        <end position="98"/>
    </location>
</feature>
<dbReference type="OrthoDB" id="668782at2"/>
<evidence type="ECO:0000256" key="1">
    <source>
        <dbReference type="ARBA" id="ARBA00007689"/>
    </source>
</evidence>
<organism evidence="3 4">
    <name type="scientific">Kribbella steppae</name>
    <dbReference type="NCBI Taxonomy" id="2512223"/>
    <lineage>
        <taxon>Bacteria</taxon>
        <taxon>Bacillati</taxon>
        <taxon>Actinomycetota</taxon>
        <taxon>Actinomycetes</taxon>
        <taxon>Propionibacteriales</taxon>
        <taxon>Kribbellaceae</taxon>
        <taxon>Kribbella</taxon>
    </lineage>
</organism>
<comment type="similarity">
    <text evidence="1">Belongs to the YciI family.</text>
</comment>
<evidence type="ECO:0000259" key="2">
    <source>
        <dbReference type="Pfam" id="PF03795"/>
    </source>
</evidence>
<dbReference type="AlphaFoldDB" id="A0A4R2GZ20"/>
<dbReference type="Pfam" id="PF03795">
    <property type="entry name" value="YCII"/>
    <property type="match status" value="1"/>
</dbReference>
<name>A0A4R2GZ20_9ACTN</name>
<proteinExistence type="inferred from homology"/>
<dbReference type="Gene3D" id="3.30.70.1060">
    <property type="entry name" value="Dimeric alpha+beta barrel"/>
    <property type="match status" value="1"/>
</dbReference>
<protein>
    <recommendedName>
        <fullName evidence="2">YCII-related domain-containing protein</fullName>
    </recommendedName>
</protein>
<keyword evidence="4" id="KW-1185">Reference proteome</keyword>
<evidence type="ECO:0000313" key="4">
    <source>
        <dbReference type="Proteomes" id="UP000294508"/>
    </source>
</evidence>
<comment type="caution">
    <text evidence="3">The sequence shown here is derived from an EMBL/GenBank/DDBJ whole genome shotgun (WGS) entry which is preliminary data.</text>
</comment>
<dbReference type="SUPFAM" id="SSF54909">
    <property type="entry name" value="Dimeric alpha+beta barrel"/>
    <property type="match status" value="1"/>
</dbReference>
<sequence length="115" mass="12465">MRYMLLHKTNDSLEAGNPPDPDMLARADAVLEEMRQAGVLLAAEGLMPSSRGAQVTFPTPGEEPRVVDGPFAETKELIAGVSIIRVETKAEAVHWALRFAEADPNTPIDILELAD</sequence>